<evidence type="ECO:0000313" key="1">
    <source>
        <dbReference type="EMBL" id="RGW65377.1"/>
    </source>
</evidence>
<dbReference type="RefSeq" id="WP_118141399.1">
    <property type="nucleotide sequence ID" value="NZ_QSAQ01000040.1"/>
</dbReference>
<comment type="caution">
    <text evidence="1">The sequence shown here is derived from an EMBL/GenBank/DDBJ whole genome shotgun (WGS) entry which is preliminary data.</text>
</comment>
<accession>A0AA92W7D7</accession>
<dbReference type="Proteomes" id="UP000286077">
    <property type="component" value="Unassembled WGS sequence"/>
</dbReference>
<evidence type="ECO:0000313" key="2">
    <source>
        <dbReference type="Proteomes" id="UP000286077"/>
    </source>
</evidence>
<dbReference type="EMBL" id="QSAQ01000040">
    <property type="protein sequence ID" value="RGW65377.1"/>
    <property type="molecule type" value="Genomic_DNA"/>
</dbReference>
<sequence length="123" mass="13953">MKTKLALDKNEKTFELLGEYIPGYNKNRALNGIGLKLKTEDECIKYTAELNVALAKAELEYASIKKLEKYYNTTFPSDNKNCLSTPHYLYNKIKSSISEIKKSILKFCPRNSRRAAGSYLSSG</sequence>
<proteinExistence type="predicted"/>
<dbReference type="AlphaFoldDB" id="A0AA92W7D7"/>
<name>A0AA92W7D7_9BACT</name>
<organism evidence="1 2">
    <name type="scientific">Segatella copri</name>
    <dbReference type="NCBI Taxonomy" id="165179"/>
    <lineage>
        <taxon>Bacteria</taxon>
        <taxon>Pseudomonadati</taxon>
        <taxon>Bacteroidota</taxon>
        <taxon>Bacteroidia</taxon>
        <taxon>Bacteroidales</taxon>
        <taxon>Prevotellaceae</taxon>
        <taxon>Segatella</taxon>
    </lineage>
</organism>
<protein>
    <submittedName>
        <fullName evidence="1">Uncharacterized protein</fullName>
    </submittedName>
</protein>
<gene>
    <name evidence="1" type="ORF">DWV60_13490</name>
</gene>
<reference evidence="1 2" key="1">
    <citation type="submission" date="2018-08" db="EMBL/GenBank/DDBJ databases">
        <title>A genome reference for cultivated species of the human gut microbiota.</title>
        <authorList>
            <person name="Zou Y."/>
            <person name="Xue W."/>
            <person name="Luo G."/>
        </authorList>
    </citation>
    <scope>NUCLEOTIDE SEQUENCE [LARGE SCALE GENOMIC DNA]</scope>
    <source>
        <strain evidence="1 2">AF11-14</strain>
    </source>
</reference>